<comment type="caution">
    <text evidence="2">The sequence shown here is derived from an EMBL/GenBank/DDBJ whole genome shotgun (WGS) entry which is preliminary data.</text>
</comment>
<organism evidence="2 3">
    <name type="scientific">Streptomyces antnestii</name>
    <dbReference type="NCBI Taxonomy" id="2494256"/>
    <lineage>
        <taxon>Bacteria</taxon>
        <taxon>Bacillati</taxon>
        <taxon>Actinomycetota</taxon>
        <taxon>Actinomycetes</taxon>
        <taxon>Kitasatosporales</taxon>
        <taxon>Streptomycetaceae</taxon>
        <taxon>Streptomyces</taxon>
    </lineage>
</organism>
<dbReference type="EMBL" id="RZYA01000002">
    <property type="protein sequence ID" value="RVU27657.1"/>
    <property type="molecule type" value="Genomic_DNA"/>
</dbReference>
<dbReference type="AlphaFoldDB" id="A0A3S2W4E2"/>
<evidence type="ECO:0000256" key="1">
    <source>
        <dbReference type="SAM" id="MobiDB-lite"/>
    </source>
</evidence>
<name>A0A3S2W4E2_9ACTN</name>
<evidence type="ECO:0000313" key="3">
    <source>
        <dbReference type="Proteomes" id="UP000283128"/>
    </source>
</evidence>
<sequence length="114" mass="13231">MKVQIPHFFSARAHRRIVKSEQYEDLADAPRLPEQLRDELVEKHPERNPTPQVVRKTLGSLVAKGRIRRHKQQRSVRYTLVQPGESDSSDRYLRARPADAGLGVRTRRRAELAK</sequence>
<feature type="region of interest" description="Disordered" evidence="1">
    <location>
        <begin position="81"/>
        <end position="114"/>
    </location>
</feature>
<protein>
    <submittedName>
        <fullName evidence="2">Uncharacterized protein</fullName>
    </submittedName>
</protein>
<feature type="compositionally biased region" description="Basic and acidic residues" evidence="1">
    <location>
        <begin position="88"/>
        <end position="97"/>
    </location>
</feature>
<evidence type="ECO:0000313" key="2">
    <source>
        <dbReference type="EMBL" id="RVU27657.1"/>
    </source>
</evidence>
<reference evidence="2 3" key="1">
    <citation type="submission" date="2019-01" db="EMBL/GenBank/DDBJ databases">
        <title>Genome sequences of Streptomyces and Rhizobium isolates collected from root and soil.</title>
        <authorList>
            <person name="Chhettri S."/>
            <person name="Sevigny J.L."/>
            <person name="Sen A."/>
            <person name="Ennis N."/>
            <person name="Tisa L."/>
        </authorList>
    </citation>
    <scope>NUCLEOTIDE SEQUENCE [LARGE SCALE GENOMIC DNA]</scope>
    <source>
        <strain evidence="2 3">San01</strain>
    </source>
</reference>
<dbReference type="RefSeq" id="WP_127826813.1">
    <property type="nucleotide sequence ID" value="NZ_RZYA01000002.1"/>
</dbReference>
<keyword evidence="3" id="KW-1185">Reference proteome</keyword>
<proteinExistence type="predicted"/>
<gene>
    <name evidence="2" type="ORF">EOT10_04905</name>
</gene>
<dbReference type="Proteomes" id="UP000283128">
    <property type="component" value="Unassembled WGS sequence"/>
</dbReference>
<dbReference type="OrthoDB" id="4248306at2"/>
<accession>A0A3S2W4E2</accession>